<sequence>MEGSYWSFVKAALPQQRSIGADELLIMVSSVRLLKGEQFLLRVSDTLHPQACKLCYVRNLNFPVFVDVSSSYEDVWARTNAVNRIVNKNGGDYVAELSMFNSDTKEMKPYAMYIFKNYDSAQIAANKLTFEQGLDVGRFQQRSDYDGSVQALMNGIRIGCYGINRQLFETQNVLFISPADLIYDVHADEQFIMRSTGLNASAKLPFVTAAFDIETMVDKSKGATPTITSDLFNDVGILKSEYVRLNNVIVGKNERGDPVPKPFVTRVSLPKLELRPLDHGDINSIALVVKDAKPKSRYVFYNGGLTNCEPEAFSGRFIVPQTYTFIKCENEYEMLRAFLNRLMTVDVLYVYNAEFDVQVVQNRIKHWDKQNGDKVLSNLWRDFLSKGSSVEPKVELFNNVLIGHYVKLLKATHEAIDEKDKDAFESACKLFRKNQTFAQSFRVLGFGTHIIDIFRLIYTEKIKKSCKGLSLNAVASSIIRQHKPNKNPLKYQKVEDVSYSVMDDYFVGSNPNKLFHYLIYNLADAELLMRMEKVLQPVEKMIIKTRATMNIDSLHFGRVKTYFDNFIQSTRAVEVPKLKARIDLNRICAVNPVNVNCTLPSRYKTWTRATDDETDKLKGGYVIAPAMGLSFAGQTQSVEITMDFTSLYPSNMIDVNVSTDAMIEYVDFKNFQNWVVYDCSDLLGDAECYTLLIQPNGLKFQTDTNTSVGNYLKHRKHYKKLMAQAVSSEDRAYYNTMQSEMKICCNSAYGVAPLISQKIITALGREKLETVSKAAQIRKKFVKYGDTDSIMYVEYKYEPLEQPRGVSSRELCAWLTANVSYMRKIIERDLKQSEDFNNSTNELLMDALVRKMLVLENGTQKPLLGHAREQAVRKELQNHSITELCLENYASVVLRVKKKRYMCLYHEPDDDVIGKSDVKVRGTLGSKSCALGPAARIESDTRKIIMMGYAVRLKCDDFDFYEATPQDTIQAGDVILAGSGEWRTVSTVQHANYGRYTAVKLMYANGCSDCYVLKKDINLTHLISLDDQEARRVKYMTCCKFINFIYSSCFNKDWWSLIEYKSSGQMSKAFTDQRSRLKLPPTKSGKIPMIILDKSSHGQRVYNSMQMRKIDNWFQQDPIATFFNRYLFSTKSEILERDIFTSSHCSDIVRTAEKLLQTWQDTRPWEDEDSIHRDVVKTVLLQTIAVDTGENFLGLVMLDSIVPQRVTKINFKKVALDVAAQAGTWVRLMEDMRTAGKAAHIRVYNQIPPNLLLYELKRKSTSRYDGDLFPISRYIPNQVDLEKALDKTCSEAFGDVSNILVEIEEERNETIILHYKDKMYKMLGSETDSKPLIACARASYLYTLLKGNKEQDHTHSKPPKKQRITF</sequence>
<keyword evidence="8" id="KW-0238">DNA-binding</keyword>
<dbReference type="InterPro" id="IPR043502">
    <property type="entry name" value="DNA/RNA_pol_sf"/>
</dbReference>
<dbReference type="RefSeq" id="YP_009362398.1">
    <property type="nucleotide sequence ID" value="NC_034618.1"/>
</dbReference>
<dbReference type="InterPro" id="IPR006172">
    <property type="entry name" value="DNA-dir_DNA_pol_B"/>
</dbReference>
<evidence type="ECO:0000256" key="6">
    <source>
        <dbReference type="ARBA" id="ARBA00022932"/>
    </source>
</evidence>
<keyword evidence="13" id="KW-1185">Reference proteome</keyword>
<evidence type="ECO:0000313" key="13">
    <source>
        <dbReference type="Proteomes" id="UP000203507"/>
    </source>
</evidence>
<dbReference type="SMART" id="SM00486">
    <property type="entry name" value="POLBc"/>
    <property type="match status" value="1"/>
</dbReference>
<dbReference type="SUPFAM" id="SSF53098">
    <property type="entry name" value="Ribonuclease H-like"/>
    <property type="match status" value="1"/>
</dbReference>
<reference evidence="12" key="1">
    <citation type="journal article" date="2017" name="Vet. Pathol.">
        <title>Ranid Herpesvirus 3 and Proliferative Dermatitis in Free-Ranging Wild Common Frogs (Rana Temporaria).</title>
        <authorList>
            <person name="Origgi F.C."/>
            <person name="Schmidt B.R."/>
            <person name="Lohmann P."/>
            <person name="Otten P."/>
            <person name="Akdesir E."/>
            <person name="Gaschen V."/>
            <person name="Aguilar-Bultet L."/>
            <person name="Wahli T."/>
            <person name="Sattler U."/>
            <person name="Stoffel M.H."/>
        </authorList>
    </citation>
    <scope>NUCLEOTIDE SEQUENCE [LARGE SCALE GENOMIC DNA]</scope>
    <source>
        <strain evidence="12">FO1_2015</strain>
    </source>
</reference>
<dbReference type="InterPro" id="IPR006133">
    <property type="entry name" value="DNA-dir_DNA_pol_B_exonuc"/>
</dbReference>
<dbReference type="Pfam" id="PF00136">
    <property type="entry name" value="DNA_pol_B"/>
    <property type="match status" value="1"/>
</dbReference>
<evidence type="ECO:0000256" key="8">
    <source>
        <dbReference type="ARBA" id="ARBA00023125"/>
    </source>
</evidence>
<comment type="catalytic activity">
    <reaction evidence="9">
        <text>DNA(n) + a 2'-deoxyribonucleoside 5'-triphosphate = DNA(n+1) + diphosphate</text>
        <dbReference type="Rhea" id="RHEA:22508"/>
        <dbReference type="Rhea" id="RHEA-COMP:17339"/>
        <dbReference type="Rhea" id="RHEA-COMP:17340"/>
        <dbReference type="ChEBI" id="CHEBI:33019"/>
        <dbReference type="ChEBI" id="CHEBI:61560"/>
        <dbReference type="ChEBI" id="CHEBI:173112"/>
        <dbReference type="EC" id="2.7.7.7"/>
    </reaction>
</comment>
<evidence type="ECO:0000259" key="10">
    <source>
        <dbReference type="Pfam" id="PF00136"/>
    </source>
</evidence>
<dbReference type="PRINTS" id="PR00106">
    <property type="entry name" value="DNAPOLB"/>
</dbReference>
<dbReference type="SUPFAM" id="SSF56672">
    <property type="entry name" value="DNA/RNA polymerases"/>
    <property type="match status" value="1"/>
</dbReference>
<evidence type="ECO:0000256" key="7">
    <source>
        <dbReference type="ARBA" id="ARBA00023109"/>
    </source>
</evidence>
<keyword evidence="4" id="KW-0548">Nucleotidyltransferase</keyword>
<dbReference type="InterPro" id="IPR023211">
    <property type="entry name" value="DNA_pol_palm_dom_sf"/>
</dbReference>
<evidence type="ECO:0000256" key="4">
    <source>
        <dbReference type="ARBA" id="ARBA00022695"/>
    </source>
</evidence>
<dbReference type="GO" id="GO:0000166">
    <property type="term" value="F:nucleotide binding"/>
    <property type="evidence" value="ECO:0007669"/>
    <property type="project" value="InterPro"/>
</dbReference>
<keyword evidence="7" id="KW-1194">Viral DNA replication</keyword>
<dbReference type="EC" id="2.7.7.7" evidence="2"/>
<name>A0A1X9T5B1_9VIRU</name>
<dbReference type="EMBL" id="KX832224">
    <property type="protein sequence ID" value="ARR28889.1"/>
    <property type="molecule type" value="Genomic_DNA"/>
</dbReference>
<dbReference type="GO" id="GO:0003677">
    <property type="term" value="F:DNA binding"/>
    <property type="evidence" value="ECO:0007669"/>
    <property type="project" value="UniProtKB-KW"/>
</dbReference>
<dbReference type="InterPro" id="IPR050240">
    <property type="entry name" value="DNA_pol_type-B"/>
</dbReference>
<evidence type="ECO:0000313" key="12">
    <source>
        <dbReference type="EMBL" id="ARR28889.1"/>
    </source>
</evidence>
<dbReference type="GO" id="GO:0003887">
    <property type="term" value="F:DNA-directed DNA polymerase activity"/>
    <property type="evidence" value="ECO:0007669"/>
    <property type="project" value="UniProtKB-KW"/>
</dbReference>
<dbReference type="InterPro" id="IPR012337">
    <property type="entry name" value="RNaseH-like_sf"/>
</dbReference>
<keyword evidence="3" id="KW-0808">Transferase</keyword>
<proteinExistence type="inferred from homology"/>
<feature type="domain" description="DNA-directed DNA polymerase family B multifunctional" evidence="10">
    <location>
        <begin position="611"/>
        <end position="792"/>
    </location>
</feature>
<dbReference type="GeneID" id="32878223"/>
<evidence type="ECO:0000256" key="3">
    <source>
        <dbReference type="ARBA" id="ARBA00022679"/>
    </source>
</evidence>
<keyword evidence="6" id="KW-0239">DNA-directed DNA polymerase</keyword>
<keyword evidence="5" id="KW-0235">DNA replication</keyword>
<feature type="domain" description="DNA-directed DNA polymerase family B exonuclease" evidence="11">
    <location>
        <begin position="282"/>
        <end position="371"/>
    </location>
</feature>
<dbReference type="InterPro" id="IPR036397">
    <property type="entry name" value="RNaseH_sf"/>
</dbReference>
<dbReference type="Gene3D" id="3.90.1600.10">
    <property type="entry name" value="Palm domain of DNA polymerase"/>
    <property type="match status" value="1"/>
</dbReference>
<evidence type="ECO:0000256" key="2">
    <source>
        <dbReference type="ARBA" id="ARBA00012417"/>
    </source>
</evidence>
<dbReference type="PANTHER" id="PTHR10322:SF23">
    <property type="entry name" value="DNA POLYMERASE DELTA CATALYTIC SUBUNIT"/>
    <property type="match status" value="1"/>
</dbReference>
<dbReference type="InterPro" id="IPR006134">
    <property type="entry name" value="DNA-dir_DNA_pol_B_multi_dom"/>
</dbReference>
<accession>A0A1X9T5B1</accession>
<dbReference type="Gene3D" id="1.10.287.690">
    <property type="entry name" value="Helix hairpin bin"/>
    <property type="match status" value="1"/>
</dbReference>
<dbReference type="GO" id="GO:0006261">
    <property type="term" value="P:DNA-templated DNA replication"/>
    <property type="evidence" value="ECO:0007669"/>
    <property type="project" value="TreeGrafter"/>
</dbReference>
<dbReference type="KEGG" id="vg:32878223"/>
<dbReference type="PANTHER" id="PTHR10322">
    <property type="entry name" value="DNA POLYMERASE CATALYTIC SUBUNIT"/>
    <property type="match status" value="1"/>
</dbReference>
<protein>
    <recommendedName>
        <fullName evidence="2">DNA-directed DNA polymerase</fullName>
        <ecNumber evidence="2">2.7.7.7</ecNumber>
    </recommendedName>
</protein>
<dbReference type="Gene3D" id="3.30.420.10">
    <property type="entry name" value="Ribonuclease H-like superfamily/Ribonuclease H"/>
    <property type="match status" value="1"/>
</dbReference>
<dbReference type="Proteomes" id="UP000203507">
    <property type="component" value="Segment"/>
</dbReference>
<organism evidence="12">
    <name type="scientific">Ranid herpesvirus 3</name>
    <dbReference type="NCBI Taxonomy" id="1987509"/>
    <lineage>
        <taxon>Viruses</taxon>
        <taxon>Duplodnaviria</taxon>
        <taxon>Heunggongvirae</taxon>
        <taxon>Peploviricota</taxon>
        <taxon>Herviviricetes</taxon>
        <taxon>Herpesvirales</taxon>
        <taxon>Alloherpesviridae</taxon>
        <taxon>Batravirus</taxon>
        <taxon>Batravirus ranidallo3</taxon>
    </lineage>
</organism>
<evidence type="ECO:0000259" key="11">
    <source>
        <dbReference type="Pfam" id="PF03104"/>
    </source>
</evidence>
<dbReference type="GO" id="GO:0039693">
    <property type="term" value="P:viral DNA genome replication"/>
    <property type="evidence" value="ECO:0007669"/>
    <property type="project" value="UniProtKB-KW"/>
</dbReference>
<evidence type="ECO:0000256" key="5">
    <source>
        <dbReference type="ARBA" id="ARBA00022705"/>
    </source>
</evidence>
<dbReference type="Pfam" id="PF03104">
    <property type="entry name" value="DNA_pol_B_exo1"/>
    <property type="match status" value="1"/>
</dbReference>
<evidence type="ECO:0000256" key="1">
    <source>
        <dbReference type="ARBA" id="ARBA00005755"/>
    </source>
</evidence>
<evidence type="ECO:0000256" key="9">
    <source>
        <dbReference type="ARBA" id="ARBA00049244"/>
    </source>
</evidence>
<comment type="similarity">
    <text evidence="1">Belongs to the DNA polymerase type-B family.</text>
</comment>